<dbReference type="AlphaFoldDB" id="A0A0C2FS62"/>
<proteinExistence type="predicted"/>
<feature type="compositionally biased region" description="Polar residues" evidence="1">
    <location>
        <begin position="76"/>
        <end position="88"/>
    </location>
</feature>
<feature type="region of interest" description="Disordered" evidence="1">
    <location>
        <begin position="57"/>
        <end position="88"/>
    </location>
</feature>
<feature type="non-terminal residue" evidence="2">
    <location>
        <position position="88"/>
    </location>
</feature>
<feature type="non-terminal residue" evidence="2">
    <location>
        <position position="1"/>
    </location>
</feature>
<evidence type="ECO:0000313" key="2">
    <source>
        <dbReference type="EMBL" id="KIH51390.1"/>
    </source>
</evidence>
<evidence type="ECO:0000313" key="3">
    <source>
        <dbReference type="Proteomes" id="UP000054047"/>
    </source>
</evidence>
<organism evidence="2 3">
    <name type="scientific">Ancylostoma duodenale</name>
    <dbReference type="NCBI Taxonomy" id="51022"/>
    <lineage>
        <taxon>Eukaryota</taxon>
        <taxon>Metazoa</taxon>
        <taxon>Ecdysozoa</taxon>
        <taxon>Nematoda</taxon>
        <taxon>Chromadorea</taxon>
        <taxon>Rhabditida</taxon>
        <taxon>Rhabditina</taxon>
        <taxon>Rhabditomorpha</taxon>
        <taxon>Strongyloidea</taxon>
        <taxon>Ancylostomatidae</taxon>
        <taxon>Ancylostomatinae</taxon>
        <taxon>Ancylostoma</taxon>
    </lineage>
</organism>
<gene>
    <name evidence="2" type="ORF">ANCDUO_18526</name>
</gene>
<name>A0A0C2FS62_9BILA</name>
<keyword evidence="3" id="KW-1185">Reference proteome</keyword>
<dbReference type="EMBL" id="KN746775">
    <property type="protein sequence ID" value="KIH51390.1"/>
    <property type="molecule type" value="Genomic_DNA"/>
</dbReference>
<evidence type="ECO:0000256" key="1">
    <source>
        <dbReference type="SAM" id="MobiDB-lite"/>
    </source>
</evidence>
<dbReference type="Proteomes" id="UP000054047">
    <property type="component" value="Unassembled WGS sequence"/>
</dbReference>
<protein>
    <submittedName>
        <fullName evidence="2">Uncharacterized protein</fullName>
    </submittedName>
</protein>
<accession>A0A0C2FS62</accession>
<reference evidence="2 3" key="1">
    <citation type="submission" date="2013-12" db="EMBL/GenBank/DDBJ databases">
        <title>Draft genome of the parsitic nematode Ancylostoma duodenale.</title>
        <authorList>
            <person name="Mitreva M."/>
        </authorList>
    </citation>
    <scope>NUCLEOTIDE SEQUENCE [LARGE SCALE GENOMIC DNA]</scope>
    <source>
        <strain evidence="2 3">Zhejiang</strain>
    </source>
</reference>
<sequence length="88" mass="10735">DWFGAYLLHRLETTTVLSPRLPRQARRPDWRRLELPEWTLWTWQHCKHDATDERIRRRRRLSQGTTSEPRRDYRKTCQTSNATTTSKV</sequence>